<dbReference type="STRING" id="767452.AVL62_07820"/>
<dbReference type="InterPro" id="IPR050396">
    <property type="entry name" value="Glycosyltr_51/Transpeptidase"/>
</dbReference>
<evidence type="ECO:0000256" key="13">
    <source>
        <dbReference type="ARBA" id="ARBA00049902"/>
    </source>
</evidence>
<keyword evidence="4" id="KW-0645">Protease</keyword>
<feature type="compositionally biased region" description="Pro residues" evidence="14">
    <location>
        <begin position="854"/>
        <end position="875"/>
    </location>
</feature>
<evidence type="ECO:0000256" key="4">
    <source>
        <dbReference type="ARBA" id="ARBA00022670"/>
    </source>
</evidence>
<keyword evidence="3" id="KW-0121">Carboxypeptidase</keyword>
<dbReference type="GO" id="GO:0008360">
    <property type="term" value="P:regulation of cell shape"/>
    <property type="evidence" value="ECO:0007669"/>
    <property type="project" value="UniProtKB-KW"/>
</dbReference>
<reference evidence="16 17" key="1">
    <citation type="submission" date="2015-12" db="EMBL/GenBank/DDBJ databases">
        <title>Serinicoccus chungangenesis strain CD08_5 genome sequencing and assembly.</title>
        <authorList>
            <person name="Chander A.M."/>
            <person name="Kaur G."/>
            <person name="Nair G.R."/>
            <person name="Dhawan D.K."/>
            <person name="Kochhar R.K."/>
            <person name="Mayilraj S."/>
            <person name="Bhadada S.K."/>
        </authorList>
    </citation>
    <scope>NUCLEOTIDE SEQUENCE [LARGE SCALE GENOMIC DNA]</scope>
    <source>
        <strain evidence="16 17">CD08_5</strain>
    </source>
</reference>
<dbReference type="InterPro" id="IPR001460">
    <property type="entry name" value="PCN-bd_Tpept"/>
</dbReference>
<comment type="similarity">
    <text evidence="1">In the C-terminal section; belongs to the transpeptidase family.</text>
</comment>
<dbReference type="InterPro" id="IPR001264">
    <property type="entry name" value="Glyco_trans_51"/>
</dbReference>
<comment type="catalytic activity">
    <reaction evidence="13">
        <text>[GlcNAc-(1-&gt;4)-Mur2Ac(oyl-L-Ala-gamma-D-Glu-L-Lys-D-Ala-D-Ala)](n)-di-trans,octa-cis-undecaprenyl diphosphate + beta-D-GlcNAc-(1-&gt;4)-Mur2Ac(oyl-L-Ala-gamma-D-Glu-L-Lys-D-Ala-D-Ala)-di-trans,octa-cis-undecaprenyl diphosphate = [GlcNAc-(1-&gt;4)-Mur2Ac(oyl-L-Ala-gamma-D-Glu-L-Lys-D-Ala-D-Ala)](n+1)-di-trans,octa-cis-undecaprenyl diphosphate + di-trans,octa-cis-undecaprenyl diphosphate + H(+)</text>
        <dbReference type="Rhea" id="RHEA:23708"/>
        <dbReference type="Rhea" id="RHEA-COMP:9602"/>
        <dbReference type="Rhea" id="RHEA-COMP:9603"/>
        <dbReference type="ChEBI" id="CHEBI:15378"/>
        <dbReference type="ChEBI" id="CHEBI:58405"/>
        <dbReference type="ChEBI" id="CHEBI:60033"/>
        <dbReference type="ChEBI" id="CHEBI:78435"/>
        <dbReference type="EC" id="2.4.99.28"/>
    </reaction>
</comment>
<dbReference type="Gene3D" id="3.40.710.10">
    <property type="entry name" value="DD-peptidase/beta-lactamase superfamily"/>
    <property type="match status" value="1"/>
</dbReference>
<comment type="caution">
    <text evidence="16">The sequence shown here is derived from an EMBL/GenBank/DDBJ whole genome shotgun (WGS) entry which is preliminary data.</text>
</comment>
<feature type="compositionally biased region" description="Pro residues" evidence="14">
    <location>
        <begin position="819"/>
        <end position="834"/>
    </location>
</feature>
<dbReference type="InterPro" id="IPR036950">
    <property type="entry name" value="PBP_transglycosylase"/>
</dbReference>
<evidence type="ECO:0000256" key="5">
    <source>
        <dbReference type="ARBA" id="ARBA00022676"/>
    </source>
</evidence>
<sequence length="884" mass="94329">MTSLLGVFLAVSILMGIIGAGLLAPVVGATGLAARESVSMFEELPGDLEQNPLAQQSRILAADGTILATPATQNRIIVESDEISQNMKDAQVAIEDERFFQHGGADVEALARAVVQNSTTDTTQGGSTLTQQYIKLALQDQALKEGDAEAYAQTQARSGMEGYVRKLRELKYAITLEERLTKDEILVGYLNLAFYGDRVFGVEAAARHYFNVNAADLTVAQSALLAGVVRSPSNTNPVANPELAQARRDVVLGNMFDQGMITEEELEEARSQQVEDMLEIRDSQRSCLRSANPYFCDYVEAWLLEQPALGKTRDERLENLTTNGLTVQTTLDLELSGEMKDILRDATPEGNEYFLGSAATVVEPGTGKILAFNQSSQYDLEGTNDKVRETSVNWNVDNAYGGPGGMAIGSIAKAYTLVEALEKGVPVEADIRVREPEDSTFGNVWLEDPENRPTSYPPSDEVFPAGIFFRDDFDEGCTIGEDHWAVRNANDENHVDEITLRKASALSVNTAFATLASQVGTCDIAETMTEMGLHAANGQDYGLDPGNADNTLAPSLVLGADTASPLTVAASYATFASGGIYCPPVPVTQVLDADGEELPLELPECERVIEEDVALGAVELLEGVLSIEGSGWQAILDDDRPAGGKTGTNNDSTATWFAGFTPQLSTAVFVGNVPAGARYDGDLVDITIGGEYIEGPLFGSSLAAPTWKRIMETASEGMDVEGWDEPSNEILNGKRVTIPRVVGLEVGEAQERLEDAGLTGAVVRVGSSRPEGTVVYTTPGVGSSVQTSDPVTLHVSNGFEQAAAPPPAPVQAAPRRSQPQPPAPASSQPSPEPEPTQEPEPEPTQEPEPEPEPTQDPQPAPAPTPDPPDEPPGTDPPGDDEDDD</sequence>
<evidence type="ECO:0000256" key="8">
    <source>
        <dbReference type="ARBA" id="ARBA00022960"/>
    </source>
</evidence>
<dbReference type="GO" id="GO:0006508">
    <property type="term" value="P:proteolysis"/>
    <property type="evidence" value="ECO:0007669"/>
    <property type="project" value="UniProtKB-KW"/>
</dbReference>
<dbReference type="GO" id="GO:0030288">
    <property type="term" value="C:outer membrane-bounded periplasmic space"/>
    <property type="evidence" value="ECO:0007669"/>
    <property type="project" value="TreeGrafter"/>
</dbReference>
<dbReference type="PROSITE" id="PS51178">
    <property type="entry name" value="PASTA"/>
    <property type="match status" value="1"/>
</dbReference>
<evidence type="ECO:0000313" key="17">
    <source>
        <dbReference type="Proteomes" id="UP000054837"/>
    </source>
</evidence>
<evidence type="ECO:0000256" key="2">
    <source>
        <dbReference type="ARBA" id="ARBA00007739"/>
    </source>
</evidence>
<evidence type="ECO:0000256" key="9">
    <source>
        <dbReference type="ARBA" id="ARBA00022984"/>
    </source>
</evidence>
<keyword evidence="9" id="KW-0573">Peptidoglycan synthesis</keyword>
<dbReference type="Pfam" id="PF03793">
    <property type="entry name" value="PASTA"/>
    <property type="match status" value="1"/>
</dbReference>
<dbReference type="EMBL" id="LQBL01000031">
    <property type="protein sequence ID" value="KUG51842.1"/>
    <property type="molecule type" value="Genomic_DNA"/>
</dbReference>
<dbReference type="SUPFAM" id="SSF53955">
    <property type="entry name" value="Lysozyme-like"/>
    <property type="match status" value="1"/>
</dbReference>
<gene>
    <name evidence="16" type="ORF">AVL62_07820</name>
</gene>
<dbReference type="Proteomes" id="UP000054837">
    <property type="component" value="Unassembled WGS sequence"/>
</dbReference>
<feature type="region of interest" description="Disordered" evidence="14">
    <location>
        <begin position="800"/>
        <end position="884"/>
    </location>
</feature>
<keyword evidence="17" id="KW-1185">Reference proteome</keyword>
<keyword evidence="8" id="KW-0133">Cell shape</keyword>
<protein>
    <recommendedName>
        <fullName evidence="15">PASTA domain-containing protein</fullName>
    </recommendedName>
</protein>
<dbReference type="Gene3D" id="1.10.3810.10">
    <property type="entry name" value="Biosynthetic peptidoglycan transglycosylase-like"/>
    <property type="match status" value="1"/>
</dbReference>
<evidence type="ECO:0000313" key="16">
    <source>
        <dbReference type="EMBL" id="KUG51842.1"/>
    </source>
</evidence>
<organism evidence="16 17">
    <name type="scientific">Serinicoccus chungangensis</name>
    <dbReference type="NCBI Taxonomy" id="767452"/>
    <lineage>
        <taxon>Bacteria</taxon>
        <taxon>Bacillati</taxon>
        <taxon>Actinomycetota</taxon>
        <taxon>Actinomycetes</taxon>
        <taxon>Micrococcales</taxon>
        <taxon>Ornithinimicrobiaceae</taxon>
        <taxon>Serinicoccus</taxon>
    </lineage>
</organism>
<dbReference type="GO" id="GO:0009252">
    <property type="term" value="P:peptidoglycan biosynthetic process"/>
    <property type="evidence" value="ECO:0007669"/>
    <property type="project" value="UniProtKB-KW"/>
</dbReference>
<feature type="compositionally biased region" description="Acidic residues" evidence="14">
    <location>
        <begin position="835"/>
        <end position="853"/>
    </location>
</feature>
<dbReference type="GO" id="GO:0008955">
    <property type="term" value="F:peptidoglycan glycosyltransferase activity"/>
    <property type="evidence" value="ECO:0007669"/>
    <property type="project" value="UniProtKB-EC"/>
</dbReference>
<comment type="catalytic activity">
    <reaction evidence="12">
        <text>Preferential cleavage: (Ac)2-L-Lys-D-Ala-|-D-Ala. Also transpeptidation of peptidyl-alanyl moieties that are N-acyl substituents of D-alanine.</text>
        <dbReference type="EC" id="3.4.16.4"/>
    </reaction>
</comment>
<evidence type="ECO:0000256" key="11">
    <source>
        <dbReference type="ARBA" id="ARBA00023316"/>
    </source>
</evidence>
<dbReference type="GO" id="GO:0009002">
    <property type="term" value="F:serine-type D-Ala-D-Ala carboxypeptidase activity"/>
    <property type="evidence" value="ECO:0007669"/>
    <property type="project" value="UniProtKB-EC"/>
</dbReference>
<evidence type="ECO:0000256" key="10">
    <source>
        <dbReference type="ARBA" id="ARBA00023268"/>
    </source>
</evidence>
<dbReference type="FunFam" id="1.10.3810.10:FF:000001">
    <property type="entry name" value="Penicillin-binding protein 1A"/>
    <property type="match status" value="1"/>
</dbReference>
<proteinExistence type="inferred from homology"/>
<dbReference type="InterPro" id="IPR005543">
    <property type="entry name" value="PASTA_dom"/>
</dbReference>
<accession>A0A0W8I2S9</accession>
<feature type="domain" description="PASTA" evidence="15">
    <location>
        <begin position="733"/>
        <end position="797"/>
    </location>
</feature>
<dbReference type="Pfam" id="PF00912">
    <property type="entry name" value="Transgly"/>
    <property type="match status" value="1"/>
</dbReference>
<dbReference type="GO" id="GO:0008658">
    <property type="term" value="F:penicillin binding"/>
    <property type="evidence" value="ECO:0007669"/>
    <property type="project" value="InterPro"/>
</dbReference>
<name>A0A0W8I2S9_9MICO</name>
<evidence type="ECO:0000256" key="7">
    <source>
        <dbReference type="ARBA" id="ARBA00022801"/>
    </source>
</evidence>
<evidence type="ECO:0000256" key="3">
    <source>
        <dbReference type="ARBA" id="ARBA00022645"/>
    </source>
</evidence>
<dbReference type="GO" id="GO:0071555">
    <property type="term" value="P:cell wall organization"/>
    <property type="evidence" value="ECO:0007669"/>
    <property type="project" value="UniProtKB-KW"/>
</dbReference>
<dbReference type="SMART" id="SM00740">
    <property type="entry name" value="PASTA"/>
    <property type="match status" value="1"/>
</dbReference>
<keyword evidence="11" id="KW-0961">Cell wall biogenesis/degradation</keyword>
<dbReference type="CDD" id="cd06577">
    <property type="entry name" value="PASTA_pknB"/>
    <property type="match status" value="1"/>
</dbReference>
<comment type="similarity">
    <text evidence="2">In the N-terminal section; belongs to the glycosyltransferase 51 family.</text>
</comment>
<evidence type="ECO:0000256" key="1">
    <source>
        <dbReference type="ARBA" id="ARBA00007090"/>
    </source>
</evidence>
<dbReference type="PANTHER" id="PTHR32282">
    <property type="entry name" value="BINDING PROTEIN TRANSPEPTIDASE, PUTATIVE-RELATED"/>
    <property type="match status" value="1"/>
</dbReference>
<evidence type="ECO:0000256" key="14">
    <source>
        <dbReference type="SAM" id="MobiDB-lite"/>
    </source>
</evidence>
<keyword evidence="6" id="KW-0808">Transferase</keyword>
<dbReference type="SUPFAM" id="SSF56601">
    <property type="entry name" value="beta-lactamase/transpeptidase-like"/>
    <property type="match status" value="1"/>
</dbReference>
<dbReference type="InterPro" id="IPR023346">
    <property type="entry name" value="Lysozyme-like_dom_sf"/>
</dbReference>
<evidence type="ECO:0000256" key="12">
    <source>
        <dbReference type="ARBA" id="ARBA00034000"/>
    </source>
</evidence>
<evidence type="ECO:0000259" key="15">
    <source>
        <dbReference type="PROSITE" id="PS51178"/>
    </source>
</evidence>
<dbReference type="InterPro" id="IPR012338">
    <property type="entry name" value="Beta-lactam/transpept-like"/>
</dbReference>
<dbReference type="PANTHER" id="PTHR32282:SF33">
    <property type="entry name" value="PEPTIDOGLYCAN GLYCOSYLTRANSFERASE"/>
    <property type="match status" value="1"/>
</dbReference>
<keyword evidence="5" id="KW-0328">Glycosyltransferase</keyword>
<dbReference type="Pfam" id="PF00905">
    <property type="entry name" value="Transpeptidase"/>
    <property type="match status" value="1"/>
</dbReference>
<evidence type="ECO:0000256" key="6">
    <source>
        <dbReference type="ARBA" id="ARBA00022679"/>
    </source>
</evidence>
<keyword evidence="7" id="KW-0378">Hydrolase</keyword>
<dbReference type="AlphaFoldDB" id="A0A0W8I2S9"/>
<keyword evidence="10" id="KW-0511">Multifunctional enzyme</keyword>
<dbReference type="Gene3D" id="3.30.10.20">
    <property type="match status" value="1"/>
</dbReference>